<dbReference type="InterPro" id="IPR014746">
    <property type="entry name" value="Gln_synth/guanido_kin_cat_dom"/>
</dbReference>
<comment type="catalytic activity">
    <reaction evidence="9 10">
        <text>L-glutamyl-tRNA(Gln) + L-glutamine + ATP + H2O = L-glutaminyl-tRNA(Gln) + L-glutamate + ADP + phosphate + H(+)</text>
        <dbReference type="Rhea" id="RHEA:17521"/>
        <dbReference type="Rhea" id="RHEA-COMP:9681"/>
        <dbReference type="Rhea" id="RHEA-COMP:9684"/>
        <dbReference type="ChEBI" id="CHEBI:15377"/>
        <dbReference type="ChEBI" id="CHEBI:15378"/>
        <dbReference type="ChEBI" id="CHEBI:29985"/>
        <dbReference type="ChEBI" id="CHEBI:30616"/>
        <dbReference type="ChEBI" id="CHEBI:43474"/>
        <dbReference type="ChEBI" id="CHEBI:58359"/>
        <dbReference type="ChEBI" id="CHEBI:78520"/>
        <dbReference type="ChEBI" id="CHEBI:78521"/>
        <dbReference type="ChEBI" id="CHEBI:456216"/>
    </reaction>
</comment>
<gene>
    <name evidence="10" type="primary">gatB</name>
    <name evidence="13" type="ORF">CO054_01670</name>
</gene>
<evidence type="ECO:0000256" key="4">
    <source>
        <dbReference type="ARBA" id="ARBA00022741"/>
    </source>
</evidence>
<dbReference type="AlphaFoldDB" id="A0A2M8ESQ1"/>
<dbReference type="EMBL" id="PFSF01000034">
    <property type="protein sequence ID" value="PJC28155.1"/>
    <property type="molecule type" value="Genomic_DNA"/>
</dbReference>
<dbReference type="EC" id="6.3.5.-" evidence="10"/>
<comment type="function">
    <text evidence="7 10">Allows the formation of correctly charged Asn-tRNA(Asn) or Gln-tRNA(Gln) through the transamidation of misacylated Asp-tRNA(Asn) or Glu-tRNA(Gln) in organisms which lack either or both of asparaginyl-tRNA or glutaminyl-tRNA synthetases. The reaction takes place in the presence of glutamine and ATP through an activated phospho-Asp-tRNA(Asn) or phospho-Glu-tRNA(Gln).</text>
</comment>
<dbReference type="FunFam" id="1.10.10.410:FF:000001">
    <property type="entry name" value="Aspartyl/glutamyl-tRNA(Asn/Gln) amidotransferase subunit B"/>
    <property type="match status" value="1"/>
</dbReference>
<dbReference type="InterPro" id="IPR042114">
    <property type="entry name" value="GatB_C_1"/>
</dbReference>
<evidence type="ECO:0000256" key="9">
    <source>
        <dbReference type="ARBA" id="ARBA00047913"/>
    </source>
</evidence>
<dbReference type="InterPro" id="IPR004413">
    <property type="entry name" value="GatB"/>
</dbReference>
<dbReference type="SUPFAM" id="SSF55931">
    <property type="entry name" value="Glutamine synthetase/guanido kinase"/>
    <property type="match status" value="1"/>
</dbReference>
<evidence type="ECO:0000256" key="6">
    <source>
        <dbReference type="ARBA" id="ARBA00022917"/>
    </source>
</evidence>
<dbReference type="GO" id="GO:0050567">
    <property type="term" value="F:glutaminyl-tRNA synthase (glutamine-hydrolyzing) activity"/>
    <property type="evidence" value="ECO:0007669"/>
    <property type="project" value="UniProtKB-UniRule"/>
</dbReference>
<keyword evidence="3 10" id="KW-0436">Ligase</keyword>
<evidence type="ECO:0000256" key="10">
    <source>
        <dbReference type="HAMAP-Rule" id="MF_00121"/>
    </source>
</evidence>
<accession>A0A2M8ESQ1</accession>
<dbReference type="GO" id="GO:0016740">
    <property type="term" value="F:transferase activity"/>
    <property type="evidence" value="ECO:0007669"/>
    <property type="project" value="UniProtKB-KW"/>
</dbReference>
<proteinExistence type="inferred from homology"/>
<evidence type="ECO:0000313" key="13">
    <source>
        <dbReference type="EMBL" id="PJC28155.1"/>
    </source>
</evidence>
<protein>
    <recommendedName>
        <fullName evidence="10">Aspartyl/glutamyl-tRNA(Asn/Gln) amidotransferase subunit B</fullName>
        <shortName evidence="10">Asp/Glu-ADT subunit B</shortName>
        <ecNumber evidence="10">6.3.5.-</ecNumber>
    </recommendedName>
</protein>
<dbReference type="PROSITE" id="PS01234">
    <property type="entry name" value="GATB"/>
    <property type="match status" value="1"/>
</dbReference>
<evidence type="ECO:0000256" key="3">
    <source>
        <dbReference type="ARBA" id="ARBA00022598"/>
    </source>
</evidence>
<evidence type="ECO:0000256" key="5">
    <source>
        <dbReference type="ARBA" id="ARBA00022840"/>
    </source>
</evidence>
<keyword evidence="4 10" id="KW-0547">Nucleotide-binding</keyword>
<dbReference type="GO" id="GO:0006412">
    <property type="term" value="P:translation"/>
    <property type="evidence" value="ECO:0007669"/>
    <property type="project" value="UniProtKB-UniRule"/>
</dbReference>
<dbReference type="GO" id="GO:0050566">
    <property type="term" value="F:asparaginyl-tRNA synthase (glutamine-hydrolyzing) activity"/>
    <property type="evidence" value="ECO:0007669"/>
    <property type="project" value="RHEA"/>
</dbReference>
<dbReference type="InterPro" id="IPR018027">
    <property type="entry name" value="Asn/Gln_amidotransferase"/>
</dbReference>
<evidence type="ECO:0000256" key="11">
    <source>
        <dbReference type="SAM" id="MobiDB-lite"/>
    </source>
</evidence>
<dbReference type="Pfam" id="PF02637">
    <property type="entry name" value="GatB_Yqey"/>
    <property type="match status" value="1"/>
</dbReference>
<organism evidence="13 14">
    <name type="scientific">Candidatus Shapirobacteria bacterium CG_4_9_14_0_2_um_filter_39_11</name>
    <dbReference type="NCBI Taxonomy" id="1974478"/>
    <lineage>
        <taxon>Bacteria</taxon>
        <taxon>Candidatus Shapironibacteriota</taxon>
    </lineage>
</organism>
<dbReference type="NCBIfam" id="NF004012">
    <property type="entry name" value="PRK05477.1-2"/>
    <property type="match status" value="1"/>
</dbReference>
<comment type="caution">
    <text evidence="13">The sequence shown here is derived from an EMBL/GenBank/DDBJ whole genome shotgun (WGS) entry which is preliminary data.</text>
</comment>
<keyword evidence="13" id="KW-0808">Transferase</keyword>
<dbReference type="GO" id="GO:0070681">
    <property type="term" value="P:glutaminyl-tRNAGln biosynthesis via transamidation"/>
    <property type="evidence" value="ECO:0007669"/>
    <property type="project" value="TreeGrafter"/>
</dbReference>
<keyword evidence="5 10" id="KW-0067">ATP-binding</keyword>
<feature type="domain" description="Asn/Gln amidotransferase" evidence="12">
    <location>
        <begin position="332"/>
        <end position="442"/>
    </location>
</feature>
<comment type="subunit">
    <text evidence="2 10">Heterotrimer of A, B and C subunits.</text>
</comment>
<dbReference type="GO" id="GO:0005524">
    <property type="term" value="F:ATP binding"/>
    <property type="evidence" value="ECO:0007669"/>
    <property type="project" value="UniProtKB-KW"/>
</dbReference>
<dbReference type="HAMAP" id="MF_00121">
    <property type="entry name" value="GatB"/>
    <property type="match status" value="1"/>
</dbReference>
<name>A0A2M8ESQ1_9BACT</name>
<evidence type="ECO:0000256" key="2">
    <source>
        <dbReference type="ARBA" id="ARBA00011123"/>
    </source>
</evidence>
<evidence type="ECO:0000256" key="8">
    <source>
        <dbReference type="ARBA" id="ARBA00047380"/>
    </source>
</evidence>
<dbReference type="SUPFAM" id="SSF89095">
    <property type="entry name" value="GatB/YqeY motif"/>
    <property type="match status" value="1"/>
</dbReference>
<keyword evidence="6 10" id="KW-0648">Protein biosynthesis</keyword>
<sequence length="443" mass="50706">MNYTVDHIPIIGLEVHIELETKSKMFCSCSASHFGKKPNAQTCPICLGLPGALPVPNKKAIEWTVLVGLTLNCQIPIFSKFDRKNYFYPDLPKGYQISQYDLPLCQNGRLDGVKIRRVHLEEDTAKLIHTIVKSKKCTLIDFNRSGVPLMEIVSEPEITSALQTKTFLQKLQQIVRYLGVSKADMEKGQMRCEPTVNLKIVKNGKTQFTPLVEIKNINSFRFVQKAIEFEIGRQLEEFRTTGIEKQPGNKTTRGWDETLGETVPQREKEEAADYRYFPEPDIPPMKWDKFTINNLQLTIPELPSQRVARFIKQYGLSEYQAKILVETKEIADFYEEAIAAGKKHKTNPKEIANIIINKRIDIERISPEKLVEMMIKEEVKPIIGKEQLRRTVEQVLETEVKAVEDYRKGKTTVIEFLVGQVMAQTKGKANPNQTRKLLLEKLG</sequence>
<dbReference type="Gene3D" id="1.10.150.380">
    <property type="entry name" value="GatB domain, N-terminal subdomain"/>
    <property type="match status" value="1"/>
</dbReference>
<comment type="similarity">
    <text evidence="1 10">Belongs to the GatB/GatE family. GatB subfamily.</text>
</comment>
<dbReference type="Gene3D" id="1.10.10.410">
    <property type="match status" value="1"/>
</dbReference>
<dbReference type="InterPro" id="IPR006075">
    <property type="entry name" value="Asn/Gln-tRNA_Trfase_suB/E_cat"/>
</dbReference>
<evidence type="ECO:0000313" key="14">
    <source>
        <dbReference type="Proteomes" id="UP000229816"/>
    </source>
</evidence>
<feature type="region of interest" description="Disordered" evidence="11">
    <location>
        <begin position="244"/>
        <end position="267"/>
    </location>
</feature>
<dbReference type="NCBIfam" id="TIGR00133">
    <property type="entry name" value="gatB"/>
    <property type="match status" value="1"/>
</dbReference>
<dbReference type="Pfam" id="PF02934">
    <property type="entry name" value="GatB_N"/>
    <property type="match status" value="1"/>
</dbReference>
<dbReference type="InterPro" id="IPR017959">
    <property type="entry name" value="Asn/Gln-tRNA_amidoTrfase_suB/E"/>
</dbReference>
<comment type="catalytic activity">
    <reaction evidence="8 10">
        <text>L-aspartyl-tRNA(Asn) + L-glutamine + ATP + H2O = L-asparaginyl-tRNA(Asn) + L-glutamate + ADP + phosphate + 2 H(+)</text>
        <dbReference type="Rhea" id="RHEA:14513"/>
        <dbReference type="Rhea" id="RHEA-COMP:9674"/>
        <dbReference type="Rhea" id="RHEA-COMP:9677"/>
        <dbReference type="ChEBI" id="CHEBI:15377"/>
        <dbReference type="ChEBI" id="CHEBI:15378"/>
        <dbReference type="ChEBI" id="CHEBI:29985"/>
        <dbReference type="ChEBI" id="CHEBI:30616"/>
        <dbReference type="ChEBI" id="CHEBI:43474"/>
        <dbReference type="ChEBI" id="CHEBI:58359"/>
        <dbReference type="ChEBI" id="CHEBI:78515"/>
        <dbReference type="ChEBI" id="CHEBI:78516"/>
        <dbReference type="ChEBI" id="CHEBI:456216"/>
    </reaction>
</comment>
<dbReference type="InterPro" id="IPR003789">
    <property type="entry name" value="Asn/Gln_tRNA_amidoTrase-B-like"/>
</dbReference>
<dbReference type="SMART" id="SM00845">
    <property type="entry name" value="GatB_Yqey"/>
    <property type="match status" value="1"/>
</dbReference>
<evidence type="ECO:0000256" key="7">
    <source>
        <dbReference type="ARBA" id="ARBA00024799"/>
    </source>
</evidence>
<dbReference type="Proteomes" id="UP000229816">
    <property type="component" value="Unassembled WGS sequence"/>
</dbReference>
<dbReference type="InterPro" id="IPR017958">
    <property type="entry name" value="Gln-tRNA_amidoTrfase_suB_CS"/>
</dbReference>
<reference evidence="14" key="1">
    <citation type="submission" date="2017-09" db="EMBL/GenBank/DDBJ databases">
        <title>Depth-based differentiation of microbial function through sediment-hosted aquifers and enrichment of novel symbionts in the deep terrestrial subsurface.</title>
        <authorList>
            <person name="Probst A.J."/>
            <person name="Ladd B."/>
            <person name="Jarett J.K."/>
            <person name="Geller-Mcgrath D.E."/>
            <person name="Sieber C.M.K."/>
            <person name="Emerson J.B."/>
            <person name="Anantharaman K."/>
            <person name="Thomas B.C."/>
            <person name="Malmstrom R."/>
            <person name="Stieglmeier M."/>
            <person name="Klingl A."/>
            <person name="Woyke T."/>
            <person name="Ryan C.M."/>
            <person name="Banfield J.F."/>
        </authorList>
    </citation>
    <scope>NUCLEOTIDE SEQUENCE [LARGE SCALE GENOMIC DNA]</scope>
</reference>
<dbReference type="PANTHER" id="PTHR11659">
    <property type="entry name" value="GLUTAMYL-TRNA GLN AMIDOTRANSFERASE SUBUNIT B MITOCHONDRIAL AND PROKARYOTIC PET112-RELATED"/>
    <property type="match status" value="1"/>
</dbReference>
<evidence type="ECO:0000259" key="12">
    <source>
        <dbReference type="SMART" id="SM00845"/>
    </source>
</evidence>
<evidence type="ECO:0000256" key="1">
    <source>
        <dbReference type="ARBA" id="ARBA00005306"/>
    </source>
</evidence>
<dbReference type="InterPro" id="IPR023168">
    <property type="entry name" value="GatB_Yqey_C_2"/>
</dbReference>